<gene>
    <name evidence="1" type="ORF">GSBLH_T00004881001</name>
</gene>
<dbReference type="OrthoDB" id="2365484at2759"/>
<organism evidence="1">
    <name type="scientific">Blastocystis hominis</name>
    <dbReference type="NCBI Taxonomy" id="12968"/>
    <lineage>
        <taxon>Eukaryota</taxon>
        <taxon>Sar</taxon>
        <taxon>Stramenopiles</taxon>
        <taxon>Bigyra</taxon>
        <taxon>Opalozoa</taxon>
        <taxon>Opalinata</taxon>
        <taxon>Blastocystidae</taxon>
        <taxon>Blastocystis</taxon>
    </lineage>
</organism>
<accession>D8MB25</accession>
<sequence length="69" mass="8167">MNLQHFMPTRYNVEFDFADLPKENAEPAEKKTCLKKIAKTFQESYLNQNDIKKERAKAGVAYLFKKLHF</sequence>
<evidence type="ECO:0000313" key="1">
    <source>
        <dbReference type="EMBL" id="CBK25264.2"/>
    </source>
</evidence>
<dbReference type="InterPro" id="IPR001141">
    <property type="entry name" value="Ribosomal_eL27"/>
</dbReference>
<reference evidence="1" key="1">
    <citation type="submission" date="2010-02" db="EMBL/GenBank/DDBJ databases">
        <title>Sequencing and annotation of the Blastocystis hominis genome.</title>
        <authorList>
            <person name="Wincker P."/>
        </authorList>
    </citation>
    <scope>NUCLEOTIDE SEQUENCE</scope>
    <source>
        <strain evidence="1">Singapore isolate B</strain>
    </source>
</reference>
<proteinExistence type="predicted"/>
<dbReference type="Pfam" id="PF01777">
    <property type="entry name" value="Ribosomal_L27e"/>
    <property type="match status" value="1"/>
</dbReference>
<dbReference type="GO" id="GO:0005840">
    <property type="term" value="C:ribosome"/>
    <property type="evidence" value="ECO:0007669"/>
    <property type="project" value="InterPro"/>
</dbReference>
<dbReference type="Gene3D" id="2.30.30.770">
    <property type="match status" value="1"/>
</dbReference>
<evidence type="ECO:0000313" key="2">
    <source>
        <dbReference type="Proteomes" id="UP000008312"/>
    </source>
</evidence>
<keyword evidence="2" id="KW-1185">Reference proteome</keyword>
<name>D8MB25_BLAHO</name>
<dbReference type="RefSeq" id="XP_012899312.1">
    <property type="nucleotide sequence ID" value="XM_013043858.1"/>
</dbReference>
<dbReference type="AlphaFoldDB" id="D8MB25"/>
<dbReference type="GO" id="GO:0006412">
    <property type="term" value="P:translation"/>
    <property type="evidence" value="ECO:0007669"/>
    <property type="project" value="InterPro"/>
</dbReference>
<dbReference type="InParanoid" id="D8MB25"/>
<dbReference type="InterPro" id="IPR038655">
    <property type="entry name" value="Ribosomal_eL27_sf"/>
</dbReference>
<dbReference type="EMBL" id="FN668690">
    <property type="protein sequence ID" value="CBK25264.2"/>
    <property type="molecule type" value="Genomic_DNA"/>
</dbReference>
<dbReference type="Proteomes" id="UP000008312">
    <property type="component" value="Unassembled WGS sequence"/>
</dbReference>
<dbReference type="GO" id="GO:0003735">
    <property type="term" value="F:structural constituent of ribosome"/>
    <property type="evidence" value="ECO:0007669"/>
    <property type="project" value="InterPro"/>
</dbReference>
<protein>
    <submittedName>
        <fullName evidence="1">Uncharacterized protein</fullName>
    </submittedName>
</protein>
<dbReference type="GeneID" id="24921878"/>